<protein>
    <recommendedName>
        <fullName evidence="2">Transcobalamin-like C-terminal domain-containing protein</fullName>
    </recommendedName>
</protein>
<dbReference type="EMBL" id="FRCZ01000004">
    <property type="protein sequence ID" value="SHN20122.1"/>
    <property type="molecule type" value="Genomic_DNA"/>
</dbReference>
<dbReference type="STRING" id="1027249.SAMN05216179_2468"/>
<feature type="domain" description="Transcobalamin-like C-terminal" evidence="2">
    <location>
        <begin position="56"/>
        <end position="121"/>
    </location>
</feature>
<name>A0A1M7PRY1_9BACI</name>
<sequence>MKKITQILSIIVLTILLAACGEDEAITEEVNVQITITDQTSDTQISNENITVESETTLLTVLEENYNVEVSEEGFLTAIEGHQQNIEEKHYWMYEINGEMANVGIADYEVKDEDHITFDLKATE</sequence>
<dbReference type="PROSITE" id="PS51257">
    <property type="entry name" value="PROKAR_LIPOPROTEIN"/>
    <property type="match status" value="1"/>
</dbReference>
<feature type="signal peptide" evidence="1">
    <location>
        <begin position="1"/>
        <end position="18"/>
    </location>
</feature>
<dbReference type="OrthoDB" id="2870483at2"/>
<proteinExistence type="predicted"/>
<dbReference type="InterPro" id="IPR027954">
    <property type="entry name" value="Transcobalamin-like_C"/>
</dbReference>
<feature type="chain" id="PRO_5038455321" description="Transcobalamin-like C-terminal domain-containing protein" evidence="1">
    <location>
        <begin position="19"/>
        <end position="124"/>
    </location>
</feature>
<dbReference type="Pfam" id="PF14478">
    <property type="entry name" value="DUF4430"/>
    <property type="match status" value="1"/>
</dbReference>
<dbReference type="Proteomes" id="UP000184184">
    <property type="component" value="Unassembled WGS sequence"/>
</dbReference>
<reference evidence="3 4" key="1">
    <citation type="submission" date="2016-11" db="EMBL/GenBank/DDBJ databases">
        <authorList>
            <person name="Jaros S."/>
            <person name="Januszkiewicz K."/>
            <person name="Wedrychowicz H."/>
        </authorList>
    </citation>
    <scope>NUCLEOTIDE SEQUENCE [LARGE SCALE GENOMIC DNA]</scope>
    <source>
        <strain evidence="3 4">CGMCC 1.10681</strain>
    </source>
</reference>
<evidence type="ECO:0000256" key="1">
    <source>
        <dbReference type="SAM" id="SignalP"/>
    </source>
</evidence>
<accession>A0A1M7PRY1</accession>
<evidence type="ECO:0000313" key="4">
    <source>
        <dbReference type="Proteomes" id="UP000184184"/>
    </source>
</evidence>
<dbReference type="AlphaFoldDB" id="A0A1M7PRY1"/>
<dbReference type="RefSeq" id="WP_073202137.1">
    <property type="nucleotide sequence ID" value="NZ_FRCZ01000004.1"/>
</dbReference>
<keyword evidence="4" id="KW-1185">Reference proteome</keyword>
<evidence type="ECO:0000313" key="3">
    <source>
        <dbReference type="EMBL" id="SHN20122.1"/>
    </source>
</evidence>
<organism evidence="3 4">
    <name type="scientific">Gracilibacillus kekensis</name>
    <dbReference type="NCBI Taxonomy" id="1027249"/>
    <lineage>
        <taxon>Bacteria</taxon>
        <taxon>Bacillati</taxon>
        <taxon>Bacillota</taxon>
        <taxon>Bacilli</taxon>
        <taxon>Bacillales</taxon>
        <taxon>Bacillaceae</taxon>
        <taxon>Gracilibacillus</taxon>
    </lineage>
</organism>
<keyword evidence="1" id="KW-0732">Signal</keyword>
<gene>
    <name evidence="3" type="ORF">SAMN05216179_2468</name>
</gene>
<evidence type="ECO:0000259" key="2">
    <source>
        <dbReference type="Pfam" id="PF14478"/>
    </source>
</evidence>
<dbReference type="Gene3D" id="2.170.130.30">
    <property type="match status" value="1"/>
</dbReference>